<accession>A0ABV2EEP8</accession>
<dbReference type="InterPro" id="IPR050336">
    <property type="entry name" value="Chromosome_partition/occlusion"/>
</dbReference>
<dbReference type="EMBL" id="JBEPLU010000001">
    <property type="protein sequence ID" value="MET3525504.1"/>
    <property type="molecule type" value="Genomic_DNA"/>
</dbReference>
<name>A0ABV2EEP8_9CAUL</name>
<dbReference type="InterPro" id="IPR011111">
    <property type="entry name" value="Plasmid_RepB"/>
</dbReference>
<dbReference type="InterPro" id="IPR003115">
    <property type="entry name" value="ParB_N"/>
</dbReference>
<evidence type="ECO:0000256" key="1">
    <source>
        <dbReference type="ARBA" id="ARBA00006295"/>
    </source>
</evidence>
<evidence type="ECO:0000259" key="2">
    <source>
        <dbReference type="SMART" id="SM00470"/>
    </source>
</evidence>
<dbReference type="Pfam" id="PF02195">
    <property type="entry name" value="ParB_N"/>
    <property type="match status" value="1"/>
</dbReference>
<sequence>MDQPDIIVEMIPIDQIGVLNPRARNRKNHREITDNIEEIGLKRPITVARRRLPGGQVRYDLVCGEGRIEAFQALGQSQVPAIVVDMPEEDCLVRSLIENIARPQHRGVDNLREVGELRKRGYTDAEIAQKIGTSPSWVNMIITLLEKGEERLIAAVESGIIPITLAMTIARSDDAGIQQALADAYADGKIKGRNVEIVRRLLDQRRRKSGLAEARFGRASHGRRPTPEQLVEVFRREADRQRLITKKADFVQSRLLFVIQALKELRADQAFATLLRAEQLDTMPRALDARVAGGVR</sequence>
<comment type="caution">
    <text evidence="3">The sequence shown here is derived from an EMBL/GenBank/DDBJ whole genome shotgun (WGS) entry which is preliminary data.</text>
</comment>
<dbReference type="Gene3D" id="3.90.1530.30">
    <property type="match status" value="1"/>
</dbReference>
<protein>
    <submittedName>
        <fullName evidence="3">ParB family chromosome partitioning protein</fullName>
    </submittedName>
</protein>
<evidence type="ECO:0000313" key="4">
    <source>
        <dbReference type="Proteomes" id="UP001549110"/>
    </source>
</evidence>
<dbReference type="RefSeq" id="WP_269628551.1">
    <property type="nucleotide sequence ID" value="NZ_JBEPLU010000001.1"/>
</dbReference>
<dbReference type="NCBIfam" id="TIGR00180">
    <property type="entry name" value="parB_part"/>
    <property type="match status" value="1"/>
</dbReference>
<dbReference type="SUPFAM" id="SSF110849">
    <property type="entry name" value="ParB/Sulfiredoxin"/>
    <property type="match status" value="1"/>
</dbReference>
<comment type="similarity">
    <text evidence="1">Belongs to the ParB family.</text>
</comment>
<dbReference type="PANTHER" id="PTHR33375">
    <property type="entry name" value="CHROMOSOME-PARTITIONING PROTEIN PARB-RELATED"/>
    <property type="match status" value="1"/>
</dbReference>
<dbReference type="PANTHER" id="PTHR33375:SF1">
    <property type="entry name" value="CHROMOSOME-PARTITIONING PROTEIN PARB-RELATED"/>
    <property type="match status" value="1"/>
</dbReference>
<proteinExistence type="inferred from homology"/>
<keyword evidence="4" id="KW-1185">Reference proteome</keyword>
<gene>
    <name evidence="3" type="ORF">ABID41_000599</name>
</gene>
<feature type="domain" description="ParB-like N-terminal" evidence="2">
    <location>
        <begin position="9"/>
        <end position="100"/>
    </location>
</feature>
<dbReference type="InterPro" id="IPR036086">
    <property type="entry name" value="ParB/Sulfiredoxin_sf"/>
</dbReference>
<dbReference type="CDD" id="cd16411">
    <property type="entry name" value="ParB_N_like"/>
    <property type="match status" value="1"/>
</dbReference>
<dbReference type="SUPFAM" id="SSF109709">
    <property type="entry name" value="KorB DNA-binding domain-like"/>
    <property type="match status" value="1"/>
</dbReference>
<dbReference type="InterPro" id="IPR004437">
    <property type="entry name" value="ParB/RepB/Spo0J"/>
</dbReference>
<reference evidence="3 4" key="1">
    <citation type="submission" date="2024-06" db="EMBL/GenBank/DDBJ databases">
        <title>Genomic Encyclopedia of Type Strains, Phase IV (KMG-IV): sequencing the most valuable type-strain genomes for metagenomic binning, comparative biology and taxonomic classification.</title>
        <authorList>
            <person name="Goeker M."/>
        </authorList>
    </citation>
    <scope>NUCLEOTIDE SEQUENCE [LARGE SCALE GENOMIC DNA]</scope>
    <source>
        <strain evidence="3 4">DSM 17809</strain>
    </source>
</reference>
<dbReference type="Gene3D" id="1.10.10.2830">
    <property type="match status" value="1"/>
</dbReference>
<evidence type="ECO:0000313" key="3">
    <source>
        <dbReference type="EMBL" id="MET3525504.1"/>
    </source>
</evidence>
<dbReference type="Proteomes" id="UP001549110">
    <property type="component" value="Unassembled WGS sequence"/>
</dbReference>
<dbReference type="SMART" id="SM00470">
    <property type="entry name" value="ParB"/>
    <property type="match status" value="1"/>
</dbReference>
<dbReference type="Pfam" id="PF07506">
    <property type="entry name" value="RepB"/>
    <property type="match status" value="1"/>
</dbReference>
<organism evidence="3 4">
    <name type="scientific">Phenylobacterium koreense</name>
    <dbReference type="NCBI Taxonomy" id="266125"/>
    <lineage>
        <taxon>Bacteria</taxon>
        <taxon>Pseudomonadati</taxon>
        <taxon>Pseudomonadota</taxon>
        <taxon>Alphaproteobacteria</taxon>
        <taxon>Caulobacterales</taxon>
        <taxon>Caulobacteraceae</taxon>
        <taxon>Phenylobacterium</taxon>
    </lineage>
</organism>